<dbReference type="GO" id="GO:0006952">
    <property type="term" value="P:defense response"/>
    <property type="evidence" value="ECO:0007669"/>
    <property type="project" value="UniProtKB-KW"/>
</dbReference>
<gene>
    <name evidence="6" type="ORF">MKW98_032171</name>
</gene>
<proteinExistence type="predicted"/>
<comment type="caution">
    <text evidence="6">The sequence shown here is derived from an EMBL/GenBank/DDBJ whole genome shotgun (WGS) entry which is preliminary data.</text>
</comment>
<feature type="domain" description="Disease resistance N-terminal" evidence="5">
    <location>
        <begin position="5"/>
        <end position="93"/>
    </location>
</feature>
<protein>
    <submittedName>
        <fullName evidence="6">Uncharacterized protein</fullName>
    </submittedName>
</protein>
<evidence type="ECO:0000256" key="3">
    <source>
        <dbReference type="ARBA" id="ARBA00022821"/>
    </source>
</evidence>
<name>A0AAD4SE91_9MAGN</name>
<reference evidence="6" key="1">
    <citation type="submission" date="2022-04" db="EMBL/GenBank/DDBJ databases">
        <title>A functionally conserved STORR gene fusion in Papaver species that diverged 16.8 million years ago.</title>
        <authorList>
            <person name="Catania T."/>
        </authorList>
    </citation>
    <scope>NUCLEOTIDE SEQUENCE</scope>
    <source>
        <strain evidence="6">S-188037</strain>
    </source>
</reference>
<dbReference type="InterPro" id="IPR041118">
    <property type="entry name" value="Rx_N"/>
</dbReference>
<dbReference type="Gene3D" id="1.20.5.4130">
    <property type="match status" value="1"/>
</dbReference>
<accession>A0AAD4SE91</accession>
<dbReference type="PRINTS" id="PR00364">
    <property type="entry name" value="DISEASERSIST"/>
</dbReference>
<dbReference type="SUPFAM" id="SSF52540">
    <property type="entry name" value="P-loop containing nucleoside triphosphate hydrolases"/>
    <property type="match status" value="1"/>
</dbReference>
<keyword evidence="3" id="KW-0611">Plant defense</keyword>
<dbReference type="AlphaFoldDB" id="A0AAD4SE91"/>
<evidence type="ECO:0000313" key="7">
    <source>
        <dbReference type="Proteomes" id="UP001202328"/>
    </source>
</evidence>
<evidence type="ECO:0000256" key="2">
    <source>
        <dbReference type="ARBA" id="ARBA00022741"/>
    </source>
</evidence>
<dbReference type="Pfam" id="PF00931">
    <property type="entry name" value="NB-ARC"/>
    <property type="match status" value="1"/>
</dbReference>
<keyword evidence="7" id="KW-1185">Reference proteome</keyword>
<dbReference type="Pfam" id="PF18052">
    <property type="entry name" value="Rx_N"/>
    <property type="match status" value="1"/>
</dbReference>
<dbReference type="InterPro" id="IPR038005">
    <property type="entry name" value="RX-like_CC"/>
</dbReference>
<dbReference type="Gene3D" id="3.40.50.300">
    <property type="entry name" value="P-loop containing nucleotide triphosphate hydrolases"/>
    <property type="match status" value="1"/>
</dbReference>
<dbReference type="PANTHER" id="PTHR19338">
    <property type="entry name" value="TRANSLOCASE OF INNER MITOCHONDRIAL MEMBRANE 13 HOMOLOG"/>
    <property type="match status" value="1"/>
</dbReference>
<organism evidence="6 7">
    <name type="scientific">Papaver atlanticum</name>
    <dbReference type="NCBI Taxonomy" id="357466"/>
    <lineage>
        <taxon>Eukaryota</taxon>
        <taxon>Viridiplantae</taxon>
        <taxon>Streptophyta</taxon>
        <taxon>Embryophyta</taxon>
        <taxon>Tracheophyta</taxon>
        <taxon>Spermatophyta</taxon>
        <taxon>Magnoliopsida</taxon>
        <taxon>Ranunculales</taxon>
        <taxon>Papaveraceae</taxon>
        <taxon>Papaveroideae</taxon>
        <taxon>Papaver</taxon>
    </lineage>
</organism>
<keyword evidence="1" id="KW-0677">Repeat</keyword>
<dbReference type="InterPro" id="IPR002182">
    <property type="entry name" value="NB-ARC"/>
</dbReference>
<evidence type="ECO:0000313" key="6">
    <source>
        <dbReference type="EMBL" id="KAI3903517.1"/>
    </source>
</evidence>
<evidence type="ECO:0000259" key="5">
    <source>
        <dbReference type="Pfam" id="PF18052"/>
    </source>
</evidence>
<dbReference type="CDD" id="cd14798">
    <property type="entry name" value="RX-CC_like"/>
    <property type="match status" value="1"/>
</dbReference>
<evidence type="ECO:0000259" key="4">
    <source>
        <dbReference type="Pfam" id="PF00931"/>
    </source>
</evidence>
<dbReference type="Proteomes" id="UP001202328">
    <property type="component" value="Unassembled WGS sequence"/>
</dbReference>
<evidence type="ECO:0000256" key="1">
    <source>
        <dbReference type="ARBA" id="ARBA00022737"/>
    </source>
</evidence>
<keyword evidence="2" id="KW-0547">Nucleotide-binding</keyword>
<feature type="domain" description="NB-ARC" evidence="4">
    <location>
        <begin position="176"/>
        <end position="345"/>
    </location>
</feature>
<dbReference type="GO" id="GO:0043531">
    <property type="term" value="F:ADP binding"/>
    <property type="evidence" value="ECO:0007669"/>
    <property type="project" value="InterPro"/>
</dbReference>
<sequence>MVDVVVSFAVEKLGDALIGETFFLLGVRGQVKDLCDELRRMQLFLKDADAKEQQGDERVRNWVADIRDLAYDAEDVIDAFILKVDSTRKTKTKGIKSFLIKKALMVKNLAHLHRVGNEILAIQARLKGITDSRTTYGIKDLSDNEDSISETTQKMMQLSLRNPDPHVVDDDIIGLEEHTETLLTELMKDEELRCVVSVVGVGGFGKTILAKQIYRHDTIKSRFDCCGWSSISQQLNLKDVLVEILKCMSLPFIEMNERDLMRKVYIYLQDKRYFIVLEDVWKFDHWSILNHAFPAGKSGNKILLTTRNKEVALSADPSILHFEPRLLNDVESWKLLCRKAFLKNDHQAGLKKLG</sequence>
<dbReference type="EMBL" id="JAJJMB010011222">
    <property type="protein sequence ID" value="KAI3903517.1"/>
    <property type="molecule type" value="Genomic_DNA"/>
</dbReference>
<dbReference type="InterPro" id="IPR027417">
    <property type="entry name" value="P-loop_NTPase"/>
</dbReference>
<dbReference type="PANTHER" id="PTHR19338:SF66">
    <property type="entry name" value="NB-ARC DOMAIN-CONTAINING PROTEIN"/>
    <property type="match status" value="1"/>
</dbReference>
<dbReference type="FunFam" id="3.40.50.300:FF:001091">
    <property type="entry name" value="Probable disease resistance protein At1g61300"/>
    <property type="match status" value="1"/>
</dbReference>